<gene>
    <name evidence="1" type="ORF">SAE02_76360</name>
</gene>
<dbReference type="AlphaFoldDB" id="A0A512E437"/>
<organism evidence="1 2">
    <name type="scientific">Skermanella aerolata</name>
    <dbReference type="NCBI Taxonomy" id="393310"/>
    <lineage>
        <taxon>Bacteria</taxon>
        <taxon>Pseudomonadati</taxon>
        <taxon>Pseudomonadota</taxon>
        <taxon>Alphaproteobacteria</taxon>
        <taxon>Rhodospirillales</taxon>
        <taxon>Azospirillaceae</taxon>
        <taxon>Skermanella</taxon>
    </lineage>
</organism>
<protein>
    <submittedName>
        <fullName evidence="1">Uncharacterized protein</fullName>
    </submittedName>
</protein>
<proteinExistence type="predicted"/>
<reference evidence="1 2" key="1">
    <citation type="submission" date="2019-07" db="EMBL/GenBank/DDBJ databases">
        <title>Whole genome shotgun sequence of Skermanella aerolata NBRC 106429.</title>
        <authorList>
            <person name="Hosoyama A."/>
            <person name="Uohara A."/>
            <person name="Ohji S."/>
            <person name="Ichikawa N."/>
        </authorList>
    </citation>
    <scope>NUCLEOTIDE SEQUENCE [LARGE SCALE GENOMIC DNA]</scope>
    <source>
        <strain evidence="1 2">NBRC 106429</strain>
    </source>
</reference>
<dbReference type="EMBL" id="BJYZ01000092">
    <property type="protein sequence ID" value="GEO43488.1"/>
    <property type="molecule type" value="Genomic_DNA"/>
</dbReference>
<accession>A0A512E437</accession>
<evidence type="ECO:0000313" key="2">
    <source>
        <dbReference type="Proteomes" id="UP000321523"/>
    </source>
</evidence>
<keyword evidence="2" id="KW-1185">Reference proteome</keyword>
<dbReference type="Proteomes" id="UP000321523">
    <property type="component" value="Unassembled WGS sequence"/>
</dbReference>
<name>A0A512E437_9PROT</name>
<evidence type="ECO:0000313" key="1">
    <source>
        <dbReference type="EMBL" id="GEO43488.1"/>
    </source>
</evidence>
<sequence>MPDRLRREVARCRLCRPGGDGAGTAGVEIVIGGMARAPPAVAGLIHPPCCRQNNTAILQFDIQKQGNYKWFS</sequence>
<comment type="caution">
    <text evidence="1">The sequence shown here is derived from an EMBL/GenBank/DDBJ whole genome shotgun (WGS) entry which is preliminary data.</text>
</comment>